<dbReference type="GeneID" id="14697577"/>
<proteinExistence type="predicted"/>
<dbReference type="Proteomes" id="UP000011295">
    <property type="component" value="Segment"/>
</dbReference>
<dbReference type="RefSeq" id="YP_007517854.1">
    <property type="nucleotide sequence ID" value="NC_020483.1"/>
</dbReference>
<dbReference type="OrthoDB" id="31413at10239"/>
<keyword evidence="2" id="KW-1185">Reference proteome</keyword>
<organism evidence="1 2">
    <name type="scientific">Pelagibacter phage HTVC019P</name>
    <dbReference type="NCBI Taxonomy" id="1283079"/>
    <lineage>
        <taxon>Viruses</taxon>
        <taxon>Duplodnaviria</taxon>
        <taxon>Heunggongvirae</taxon>
        <taxon>Uroviricota</taxon>
        <taxon>Caudoviricetes</taxon>
        <taxon>Autographivirales</taxon>
        <taxon>Pelagivirus</taxon>
        <taxon>Pelagivirus HTVC019P</taxon>
    </lineage>
</organism>
<sequence length="206" mass="21971">MSIVKLNNKAVSNATAIGSISSLGSMVFIKKLTASSSATLSFVDGSDGVVLDDTYKEYMFTFKNIHPATDDTNFQMNFSTDGGSNYNVAKTTTYFRSIHNESNATALIGYETANDLAQGTGFKTLCDDIGADADQNANGTFNLFNPSSTTFVKHFTCRIAVSQSADYAMDLYTAGYGNTTSAVNAIRFQMSSGNIDAGDICLYGIA</sequence>
<accession>M1IDB3</accession>
<protein>
    <submittedName>
        <fullName evidence="1">Uncharacterized protein</fullName>
    </submittedName>
</protein>
<dbReference type="KEGG" id="vg:14697577"/>
<evidence type="ECO:0000313" key="1">
    <source>
        <dbReference type="EMBL" id="AGE60624.1"/>
    </source>
</evidence>
<dbReference type="EMBL" id="KC465901">
    <property type="protein sequence ID" value="AGE60624.1"/>
    <property type="molecule type" value="Genomic_DNA"/>
</dbReference>
<name>M1IDB3_9CAUD</name>
<evidence type="ECO:0000313" key="2">
    <source>
        <dbReference type="Proteomes" id="UP000011295"/>
    </source>
</evidence>
<reference evidence="1 2" key="1">
    <citation type="journal article" date="2013" name="Nature">
        <title>Abundant SAR11 viruses in the ocean.</title>
        <authorList>
            <person name="Zhao Y."/>
            <person name="Temperton B."/>
            <person name="Thrash J.C."/>
            <person name="Schwalbach M.S."/>
            <person name="Vergin K.L."/>
            <person name="Landry Z.C."/>
            <person name="Ellisman M."/>
            <person name="Deerinck T."/>
            <person name="Sullivan M.B."/>
            <person name="Giovannoni S.J."/>
        </authorList>
    </citation>
    <scope>NUCLEOTIDE SEQUENCE [LARGE SCALE GENOMIC DNA]</scope>
</reference>